<dbReference type="InterPro" id="IPR051702">
    <property type="entry name" value="SH3_domain_YSC84-like"/>
</dbReference>
<dbReference type="Pfam" id="PF04366">
    <property type="entry name" value="Ysc84"/>
    <property type="match status" value="1"/>
</dbReference>
<dbReference type="OrthoDB" id="198978at2"/>
<name>A0A1Y0ELU4_9BURK</name>
<protein>
    <submittedName>
        <fullName evidence="3">Twin-arginine translocation pathway signal</fullName>
    </submittedName>
</protein>
<dbReference type="Proteomes" id="UP000196138">
    <property type="component" value="Chromosome"/>
</dbReference>
<evidence type="ECO:0000313" key="3">
    <source>
        <dbReference type="EMBL" id="ARU04624.1"/>
    </source>
</evidence>
<dbReference type="PANTHER" id="PTHR15629">
    <property type="entry name" value="SH3YL1 PROTEIN"/>
    <property type="match status" value="1"/>
</dbReference>
<reference evidence="3 4" key="1">
    <citation type="submission" date="2017-05" db="EMBL/GenBank/DDBJ databases">
        <authorList>
            <person name="Song R."/>
            <person name="Chenine A.L."/>
            <person name="Ruprecht R.M."/>
        </authorList>
    </citation>
    <scope>NUCLEOTIDE SEQUENCE [LARGE SCALE GENOMIC DNA]</scope>
    <source>
        <strain evidence="3 4">DSM 26136</strain>
    </source>
</reference>
<organism evidence="3 4">
    <name type="scientific">Comamonas serinivorans</name>
    <dbReference type="NCBI Taxonomy" id="1082851"/>
    <lineage>
        <taxon>Bacteria</taxon>
        <taxon>Pseudomonadati</taxon>
        <taxon>Pseudomonadota</taxon>
        <taxon>Betaproteobacteria</taxon>
        <taxon>Burkholderiales</taxon>
        <taxon>Comamonadaceae</taxon>
        <taxon>Comamonas</taxon>
    </lineage>
</organism>
<sequence>MRTPAIRHLMLASAVALASLSMVACTTTKPGTESAPRADSTTINTRADAALQRLYTTAPGSKDLVARAQGVLIFPSVVGGSFVVGVEHGRGVLRVRGRNEAYYSTTAGSVGWQAGGQSKAVIYVFNTRQALNEFQASKGWSVGGDATVALGKVGANGSIDTTSAQAPVTSFVLTNVGLEAGVSVQGAKITKIE</sequence>
<dbReference type="InterPro" id="IPR007461">
    <property type="entry name" value="Ysc84_actin-binding"/>
</dbReference>
<dbReference type="KEGG" id="cser:CCO03_08020"/>
<evidence type="ECO:0000259" key="2">
    <source>
        <dbReference type="Pfam" id="PF04366"/>
    </source>
</evidence>
<dbReference type="CDD" id="cd11524">
    <property type="entry name" value="SYLF"/>
    <property type="match status" value="1"/>
</dbReference>
<dbReference type="EMBL" id="CP021455">
    <property type="protein sequence ID" value="ARU04624.1"/>
    <property type="molecule type" value="Genomic_DNA"/>
</dbReference>
<gene>
    <name evidence="3" type="ORF">CCO03_08020</name>
</gene>
<dbReference type="AlphaFoldDB" id="A0A1Y0ELU4"/>
<feature type="chain" id="PRO_5013208518" evidence="1">
    <location>
        <begin position="25"/>
        <end position="193"/>
    </location>
</feature>
<proteinExistence type="predicted"/>
<feature type="domain" description="Ysc84 actin-binding" evidence="2">
    <location>
        <begin position="107"/>
        <end position="190"/>
    </location>
</feature>
<dbReference type="PANTHER" id="PTHR15629:SF2">
    <property type="entry name" value="SH3 DOMAIN-CONTAINING YSC84-LIKE PROTEIN 1"/>
    <property type="match status" value="1"/>
</dbReference>
<evidence type="ECO:0000313" key="4">
    <source>
        <dbReference type="Proteomes" id="UP000196138"/>
    </source>
</evidence>
<evidence type="ECO:0000256" key="1">
    <source>
        <dbReference type="SAM" id="SignalP"/>
    </source>
</evidence>
<keyword evidence="1" id="KW-0732">Signal</keyword>
<accession>A0A1Y0ELU4</accession>
<dbReference type="PROSITE" id="PS51257">
    <property type="entry name" value="PROKAR_LIPOPROTEIN"/>
    <property type="match status" value="1"/>
</dbReference>
<feature type="signal peptide" evidence="1">
    <location>
        <begin position="1"/>
        <end position="24"/>
    </location>
</feature>
<dbReference type="GO" id="GO:0035091">
    <property type="term" value="F:phosphatidylinositol binding"/>
    <property type="evidence" value="ECO:0007669"/>
    <property type="project" value="TreeGrafter"/>
</dbReference>
<keyword evidence="4" id="KW-1185">Reference proteome</keyword>